<evidence type="ECO:0000313" key="1">
    <source>
        <dbReference type="EMBL" id="KAK7330037.1"/>
    </source>
</evidence>
<protein>
    <submittedName>
        <fullName evidence="1">Uncharacterized protein</fullName>
    </submittedName>
</protein>
<name>A0AAN9L8D9_CANGL</name>
<evidence type="ECO:0000313" key="2">
    <source>
        <dbReference type="Proteomes" id="UP001367508"/>
    </source>
</evidence>
<accession>A0AAN9L8D9</accession>
<proteinExistence type="predicted"/>
<dbReference type="Proteomes" id="UP001367508">
    <property type="component" value="Unassembled WGS sequence"/>
</dbReference>
<sequence length="108" mass="12326">MKEGEVLIGLVQIEKVNLFGINWWTICYCHAMVLIILADSVCSELELSLVRYDQGDLLPLMSQQFVMSNKGKAEGREIKHKQLLRNPFPQVYKKLECLKNSGLFLAPT</sequence>
<dbReference type="AlphaFoldDB" id="A0AAN9L8D9"/>
<reference evidence="1 2" key="1">
    <citation type="submission" date="2024-01" db="EMBL/GenBank/DDBJ databases">
        <title>The genomes of 5 underutilized Papilionoideae crops provide insights into root nodulation and disease resistanc.</title>
        <authorList>
            <person name="Jiang F."/>
        </authorList>
    </citation>
    <scope>NUCLEOTIDE SEQUENCE [LARGE SCALE GENOMIC DNA]</scope>
    <source>
        <strain evidence="1">LVBAO_FW01</strain>
        <tissue evidence="1">Leaves</tissue>
    </source>
</reference>
<organism evidence="1 2">
    <name type="scientific">Canavalia gladiata</name>
    <name type="common">Sword bean</name>
    <name type="synonym">Dolichos gladiatus</name>
    <dbReference type="NCBI Taxonomy" id="3824"/>
    <lineage>
        <taxon>Eukaryota</taxon>
        <taxon>Viridiplantae</taxon>
        <taxon>Streptophyta</taxon>
        <taxon>Embryophyta</taxon>
        <taxon>Tracheophyta</taxon>
        <taxon>Spermatophyta</taxon>
        <taxon>Magnoliopsida</taxon>
        <taxon>eudicotyledons</taxon>
        <taxon>Gunneridae</taxon>
        <taxon>Pentapetalae</taxon>
        <taxon>rosids</taxon>
        <taxon>fabids</taxon>
        <taxon>Fabales</taxon>
        <taxon>Fabaceae</taxon>
        <taxon>Papilionoideae</taxon>
        <taxon>50 kb inversion clade</taxon>
        <taxon>NPAAA clade</taxon>
        <taxon>indigoferoid/millettioid clade</taxon>
        <taxon>Phaseoleae</taxon>
        <taxon>Canavalia</taxon>
    </lineage>
</organism>
<comment type="caution">
    <text evidence="1">The sequence shown here is derived from an EMBL/GenBank/DDBJ whole genome shotgun (WGS) entry which is preliminary data.</text>
</comment>
<keyword evidence="2" id="KW-1185">Reference proteome</keyword>
<dbReference type="EMBL" id="JAYMYQ010000005">
    <property type="protein sequence ID" value="KAK7330037.1"/>
    <property type="molecule type" value="Genomic_DNA"/>
</dbReference>
<gene>
    <name evidence="1" type="ORF">VNO77_24222</name>
</gene>